<comment type="similarity">
    <text evidence="1">Belongs to the UPF0587 family.</text>
</comment>
<protein>
    <submittedName>
        <fullName evidence="4">Uncharacterized protein</fullName>
    </submittedName>
</protein>
<evidence type="ECO:0000256" key="3">
    <source>
        <dbReference type="ARBA" id="ARBA00022833"/>
    </source>
</evidence>
<keyword evidence="2" id="KW-0479">Metal-binding</keyword>
<keyword evidence="3" id="KW-0862">Zinc</keyword>
<sequence length="155" mass="17578">MPVFEVQIRAVLDRVSSVSAPSDYSWSFVFTCGSCGENTPKPVTFDESMSVDLIRGAKVTLTIKCKFCERTSDVTLLVEPHVYSDSGEFKPFVGLDCRGTSPSLWNIIEPLTIEGQRGFIFEDTEIINQEFFGYDEDLKQECSVTEFEHVLQRRK</sequence>
<dbReference type="InterPro" id="IPR008584">
    <property type="entry name" value="CXXC_Zn-binding_euk"/>
</dbReference>
<dbReference type="EMBL" id="JAMWBK010000001">
    <property type="protein sequence ID" value="KAJ8909208.1"/>
    <property type="molecule type" value="Genomic_DNA"/>
</dbReference>
<dbReference type="AlphaFoldDB" id="A0AAV8V4H0"/>
<evidence type="ECO:0000256" key="2">
    <source>
        <dbReference type="ARBA" id="ARBA00022723"/>
    </source>
</evidence>
<organism evidence="4 5">
    <name type="scientific">Rhodosorus marinus</name>
    <dbReference type="NCBI Taxonomy" id="101924"/>
    <lineage>
        <taxon>Eukaryota</taxon>
        <taxon>Rhodophyta</taxon>
        <taxon>Stylonematophyceae</taxon>
        <taxon>Stylonematales</taxon>
        <taxon>Stylonemataceae</taxon>
        <taxon>Rhodosorus</taxon>
    </lineage>
</organism>
<accession>A0AAV8V4H0</accession>
<evidence type="ECO:0000256" key="1">
    <source>
        <dbReference type="ARBA" id="ARBA00007818"/>
    </source>
</evidence>
<keyword evidence="5" id="KW-1185">Reference proteome</keyword>
<proteinExistence type="inferred from homology"/>
<dbReference type="SUPFAM" id="SSF141678">
    <property type="entry name" value="MAL13P1.257-like"/>
    <property type="match status" value="1"/>
</dbReference>
<dbReference type="Pfam" id="PF05907">
    <property type="entry name" value="CXXC_Zn-b_euk"/>
    <property type="match status" value="1"/>
</dbReference>
<dbReference type="PANTHER" id="PTHR12857">
    <property type="entry name" value="CXXC MOTIF CONTAINING ZINC BINDING PROTEIN"/>
    <property type="match status" value="1"/>
</dbReference>
<dbReference type="Proteomes" id="UP001157974">
    <property type="component" value="Unassembled WGS sequence"/>
</dbReference>
<evidence type="ECO:0000313" key="4">
    <source>
        <dbReference type="EMBL" id="KAJ8909208.1"/>
    </source>
</evidence>
<dbReference type="PANTHER" id="PTHR12857:SF0">
    <property type="entry name" value="CXXC MOTIF CONTAINING ZINC BINDING PROTEIN"/>
    <property type="match status" value="1"/>
</dbReference>
<name>A0AAV8V4H0_9RHOD</name>
<reference evidence="4 5" key="1">
    <citation type="journal article" date="2023" name="Nat. Commun.">
        <title>Origin of minicircular mitochondrial genomes in red algae.</title>
        <authorList>
            <person name="Lee Y."/>
            <person name="Cho C.H."/>
            <person name="Lee Y.M."/>
            <person name="Park S.I."/>
            <person name="Yang J.H."/>
            <person name="West J.A."/>
            <person name="Bhattacharya D."/>
            <person name="Yoon H.S."/>
        </authorList>
    </citation>
    <scope>NUCLEOTIDE SEQUENCE [LARGE SCALE GENOMIC DNA]</scope>
    <source>
        <strain evidence="4 5">CCMP1338</strain>
        <tissue evidence="4">Whole cell</tissue>
    </source>
</reference>
<evidence type="ECO:0000313" key="5">
    <source>
        <dbReference type="Proteomes" id="UP001157974"/>
    </source>
</evidence>
<comment type="caution">
    <text evidence="4">The sequence shown here is derived from an EMBL/GenBank/DDBJ whole genome shotgun (WGS) entry which is preliminary data.</text>
</comment>
<gene>
    <name evidence="4" type="ORF">NDN08_005900</name>
</gene>
<dbReference type="GO" id="GO:0008270">
    <property type="term" value="F:zinc ion binding"/>
    <property type="evidence" value="ECO:0007669"/>
    <property type="project" value="TreeGrafter"/>
</dbReference>